<name>A0A3Q7H4U3_SOLLC</name>
<dbReference type="GO" id="GO:0006952">
    <property type="term" value="P:defense response"/>
    <property type="evidence" value="ECO:0000318"/>
    <property type="project" value="GO_Central"/>
</dbReference>
<dbReference type="PaxDb" id="4081-Solyc07g009310.2.1"/>
<evidence type="ECO:0000313" key="2">
    <source>
        <dbReference type="EnsemblPlants" id="Solyc07g009310.3.1"/>
    </source>
</evidence>
<dbReference type="InterPro" id="IPR036574">
    <property type="entry name" value="Scorpion_toxin-like_sf"/>
</dbReference>
<dbReference type="AlphaFoldDB" id="A0A3Q7H4U3"/>
<organism evidence="2">
    <name type="scientific">Solanum lycopersicum</name>
    <name type="common">Tomato</name>
    <name type="synonym">Lycopersicon esculentum</name>
    <dbReference type="NCBI Taxonomy" id="4081"/>
    <lineage>
        <taxon>Eukaryota</taxon>
        <taxon>Viridiplantae</taxon>
        <taxon>Streptophyta</taxon>
        <taxon>Embryophyta</taxon>
        <taxon>Tracheophyta</taxon>
        <taxon>Spermatophyta</taxon>
        <taxon>Magnoliopsida</taxon>
        <taxon>eudicotyledons</taxon>
        <taxon>Gunneridae</taxon>
        <taxon>Pentapetalae</taxon>
        <taxon>asterids</taxon>
        <taxon>lamiids</taxon>
        <taxon>Solanales</taxon>
        <taxon>Solanaceae</taxon>
        <taxon>Solanoideae</taxon>
        <taxon>Solaneae</taxon>
        <taxon>Solanum</taxon>
        <taxon>Solanum subgen. Lycopersicon</taxon>
    </lineage>
</organism>
<dbReference type="Gramene" id="Solyc07g009310.3.1">
    <property type="protein sequence ID" value="Solyc07g009310.3.1"/>
    <property type="gene ID" value="Solyc07g009310.3"/>
</dbReference>
<evidence type="ECO:0000256" key="1">
    <source>
        <dbReference type="SAM" id="Phobius"/>
    </source>
</evidence>
<proteinExistence type="predicted"/>
<accession>A0A3Q7H4U3</accession>
<keyword evidence="1" id="KW-0472">Membrane</keyword>
<dbReference type="Gene3D" id="3.30.30.10">
    <property type="entry name" value="Knottin, scorpion toxin-like"/>
    <property type="match status" value="1"/>
</dbReference>
<keyword evidence="3" id="KW-1185">Reference proteome</keyword>
<protein>
    <recommendedName>
        <fullName evidence="4">Knottin scorpion toxin-like domain-containing protein</fullName>
    </recommendedName>
</protein>
<reference evidence="2" key="2">
    <citation type="submission" date="2019-01" db="UniProtKB">
        <authorList>
            <consortium name="EnsemblPlants"/>
        </authorList>
    </citation>
    <scope>IDENTIFICATION</scope>
    <source>
        <strain evidence="2">cv. Heinz 1706</strain>
    </source>
</reference>
<keyword evidence="1" id="KW-0812">Transmembrane</keyword>
<dbReference type="EnsemblPlants" id="Solyc07g009310.3.1">
    <property type="protein sequence ID" value="Solyc07g009310.3.1"/>
    <property type="gene ID" value="Solyc07g009310.3"/>
</dbReference>
<feature type="transmembrane region" description="Helical" evidence="1">
    <location>
        <begin position="21"/>
        <end position="39"/>
    </location>
</feature>
<keyword evidence="1" id="KW-1133">Transmembrane helix</keyword>
<evidence type="ECO:0008006" key="4">
    <source>
        <dbReference type="Google" id="ProtNLM"/>
    </source>
</evidence>
<dbReference type="OMA" id="WRSHEYR"/>
<sequence length="100" mass="11986">PHTNHFKENKKIINYIKTIGYMAKSTIFLVLLLCFILISSNEMQAVEGKLCYWRSHEYRTKFCLFSEICNKKCKIEDSRVTKGECVRKGFFRYCFCYRKC</sequence>
<evidence type="ECO:0000313" key="3">
    <source>
        <dbReference type="Proteomes" id="UP000004994"/>
    </source>
</evidence>
<dbReference type="Proteomes" id="UP000004994">
    <property type="component" value="Chromosome 7"/>
</dbReference>
<reference evidence="2" key="1">
    <citation type="journal article" date="2012" name="Nature">
        <title>The tomato genome sequence provides insights into fleshy fruit evolution.</title>
        <authorList>
            <consortium name="Tomato Genome Consortium"/>
        </authorList>
    </citation>
    <scope>NUCLEOTIDE SEQUENCE [LARGE SCALE GENOMIC DNA]</scope>
    <source>
        <strain evidence="2">cv. Heinz 1706</strain>
    </source>
</reference>
<dbReference type="InParanoid" id="A0A3Q7H4U3"/>